<evidence type="ECO:0000313" key="2">
    <source>
        <dbReference type="Proteomes" id="UP000219020"/>
    </source>
</evidence>
<keyword evidence="2" id="KW-1185">Reference proteome</keyword>
<reference evidence="2" key="1">
    <citation type="submission" date="2017-04" db="EMBL/GenBank/DDBJ databases">
        <title>Genome evolution of the luminous symbionts of deep sea anglerfish.</title>
        <authorList>
            <person name="Hendry T.A."/>
        </authorList>
    </citation>
    <scope>NUCLEOTIDE SEQUENCE [LARGE SCALE GENOMIC DNA]</scope>
</reference>
<sequence>MRQTGEVEKDRSYHKGSLAETEIFCYEQLFSPELILCNYND</sequence>
<accession>A0A2A5T453</accession>
<organism evidence="1 2">
    <name type="scientific">Candidatus Enterovibrio escicola</name>
    <dbReference type="NCBI Taxonomy" id="1927127"/>
    <lineage>
        <taxon>Bacteria</taxon>
        <taxon>Pseudomonadati</taxon>
        <taxon>Pseudomonadota</taxon>
        <taxon>Gammaproteobacteria</taxon>
        <taxon>Vibrionales</taxon>
        <taxon>Vibrionaceae</taxon>
        <taxon>Enterovibrio</taxon>
    </lineage>
</organism>
<gene>
    <name evidence="1" type="ORF">BTN49_1457</name>
</gene>
<protein>
    <recommendedName>
        <fullName evidence="3">Mobile element protein</fullName>
    </recommendedName>
</protein>
<name>A0A2A5T453_9GAMM</name>
<proteinExistence type="predicted"/>
<comment type="caution">
    <text evidence="1">The sequence shown here is derived from an EMBL/GenBank/DDBJ whole genome shotgun (WGS) entry which is preliminary data.</text>
</comment>
<dbReference type="Proteomes" id="UP000219020">
    <property type="component" value="Unassembled WGS sequence"/>
</dbReference>
<evidence type="ECO:0008006" key="3">
    <source>
        <dbReference type="Google" id="ProtNLM"/>
    </source>
</evidence>
<evidence type="ECO:0000313" key="1">
    <source>
        <dbReference type="EMBL" id="PCS22900.1"/>
    </source>
</evidence>
<dbReference type="EMBL" id="NBYY01000013">
    <property type="protein sequence ID" value="PCS22900.1"/>
    <property type="molecule type" value="Genomic_DNA"/>
</dbReference>
<dbReference type="AlphaFoldDB" id="A0A2A5T453"/>